<proteinExistence type="predicted"/>
<keyword evidence="3" id="KW-1185">Reference proteome</keyword>
<comment type="caution">
    <text evidence="2">The sequence shown here is derived from an EMBL/GenBank/DDBJ whole genome shotgun (WGS) entry which is preliminary data.</text>
</comment>
<dbReference type="Proteomes" id="UP000037696">
    <property type="component" value="Unassembled WGS sequence"/>
</dbReference>
<accession>A0A0M9WHU6</accession>
<keyword evidence="1" id="KW-0812">Transmembrane</keyword>
<name>A0A0M9WHU6_9EURO</name>
<evidence type="ECO:0000256" key="1">
    <source>
        <dbReference type="SAM" id="Phobius"/>
    </source>
</evidence>
<organism evidence="2 3">
    <name type="scientific">Penicillium nordicum</name>
    <dbReference type="NCBI Taxonomy" id="229535"/>
    <lineage>
        <taxon>Eukaryota</taxon>
        <taxon>Fungi</taxon>
        <taxon>Dikarya</taxon>
        <taxon>Ascomycota</taxon>
        <taxon>Pezizomycotina</taxon>
        <taxon>Eurotiomycetes</taxon>
        <taxon>Eurotiomycetidae</taxon>
        <taxon>Eurotiales</taxon>
        <taxon>Aspergillaceae</taxon>
        <taxon>Penicillium</taxon>
    </lineage>
</organism>
<gene>
    <name evidence="2" type="ORF">ACN38_g3628</name>
</gene>
<dbReference type="AlphaFoldDB" id="A0A0M9WHU6"/>
<evidence type="ECO:0000313" key="3">
    <source>
        <dbReference type="Proteomes" id="UP000037696"/>
    </source>
</evidence>
<reference evidence="2 3" key="1">
    <citation type="submission" date="2015-08" db="EMBL/GenBank/DDBJ databases">
        <title>Genome sequencing of Penicillium nordicum.</title>
        <authorList>
            <person name="Nguyen H.D."/>
            <person name="Seifert K.A."/>
        </authorList>
    </citation>
    <scope>NUCLEOTIDE SEQUENCE [LARGE SCALE GENOMIC DNA]</scope>
    <source>
        <strain evidence="2 3">DAOMC 185683</strain>
    </source>
</reference>
<sequence length="152" mass="17686">MVMKIQPHLGSAHPGSPPGFVVLFGFFSLQPLYDQLFHPPLFGLRRGRPFIFHTFGYRWWSLQFDLNRSFSAWRGFNDPRPRCLNLTSRFLGFLAEGKSVWRSSPIWISPGFRRHFAKFFIAAFFCFSFFLAFNYGFHFTSSAVPGRLPATF</sequence>
<dbReference type="EMBL" id="LHQQ01000044">
    <property type="protein sequence ID" value="KOS45425.1"/>
    <property type="molecule type" value="Genomic_DNA"/>
</dbReference>
<keyword evidence="1" id="KW-1133">Transmembrane helix</keyword>
<protein>
    <submittedName>
        <fullName evidence="2">Uncharacterized protein</fullName>
    </submittedName>
</protein>
<feature type="transmembrane region" description="Helical" evidence="1">
    <location>
        <begin position="119"/>
        <end position="137"/>
    </location>
</feature>
<keyword evidence="1" id="KW-0472">Membrane</keyword>
<evidence type="ECO:0000313" key="2">
    <source>
        <dbReference type="EMBL" id="KOS45425.1"/>
    </source>
</evidence>